<dbReference type="OrthoDB" id="5377405at2759"/>
<name>A0A175VPT7_9PEZI</name>
<evidence type="ECO:0000313" key="2">
    <source>
        <dbReference type="EMBL" id="KXX73101.1"/>
    </source>
</evidence>
<dbReference type="VEuPathDB" id="FungiDB:MMYC01_210571"/>
<accession>A0A175VPT7</accession>
<dbReference type="VEuPathDB" id="FungiDB:MMYC01_210596"/>
<comment type="caution">
    <text evidence="1">The sequence shown here is derived from an EMBL/GenBank/DDBJ whole genome shotgun (WGS) entry which is preliminary data.</text>
</comment>
<reference evidence="3" key="1">
    <citation type="submission" date="2015-06" db="EMBL/GenBank/DDBJ databases">
        <authorList>
            <person name="van de Sande W.W.J."/>
        </authorList>
    </citation>
    <scope>NUCLEOTIDE SEQUENCE [LARGE SCALE GENOMIC DNA]</scope>
    <source>
        <strain evidence="3">mm55</strain>
    </source>
</reference>
<keyword evidence="3" id="KW-1185">Reference proteome</keyword>
<dbReference type="EMBL" id="LCTW02000543">
    <property type="protein sequence ID" value="KXX73101.1"/>
    <property type="molecule type" value="Genomic_DNA"/>
</dbReference>
<reference evidence="1 3" key="3">
    <citation type="submission" date="2016-01" db="EMBL/GenBank/DDBJ databases">
        <title>Madurella mycetomatis genome sequencing.</title>
        <authorList>
            <person name="Van De Sande W."/>
        </authorList>
    </citation>
    <scope>NUCLEOTIDE SEQUENCE [LARGE SCALE GENOMIC DNA]</scope>
    <source>
        <strain evidence="3">mm55</strain>
        <strain evidence="1">Mm55</strain>
    </source>
</reference>
<proteinExistence type="predicted"/>
<dbReference type="AlphaFoldDB" id="A0A175VPT7"/>
<organism evidence="1 3">
    <name type="scientific">Madurella mycetomatis</name>
    <dbReference type="NCBI Taxonomy" id="100816"/>
    <lineage>
        <taxon>Eukaryota</taxon>
        <taxon>Fungi</taxon>
        <taxon>Dikarya</taxon>
        <taxon>Ascomycota</taxon>
        <taxon>Pezizomycotina</taxon>
        <taxon>Sordariomycetes</taxon>
        <taxon>Sordariomycetidae</taxon>
        <taxon>Sordariales</taxon>
        <taxon>Sordariales incertae sedis</taxon>
        <taxon>Madurella</taxon>
    </lineage>
</organism>
<evidence type="ECO:0000313" key="1">
    <source>
        <dbReference type="EMBL" id="KXX73070.1"/>
    </source>
</evidence>
<reference evidence="1" key="2">
    <citation type="submission" date="2015-06" db="EMBL/GenBank/DDBJ databases">
        <authorList>
            <person name="Hoefler B.C."/>
            <person name="Straight P.D."/>
        </authorList>
    </citation>
    <scope>NUCLEOTIDE SEQUENCE [LARGE SCALE GENOMIC DNA]</scope>
    <source>
        <strain evidence="1">Mm55</strain>
    </source>
</reference>
<sequence>MTTETRSTTTSLDVLYSTQDVKHPGIAPVHRGAFRPVAKDIASERQILRLYDVTISRDNFITPVKVLLALQFQPPVETEAGTGTGLDLSQFDAAADAVTIPFCQPISEMRSATITWPSSNRMMRDVVPYLFDPVYHMLSTAFLNKPGPGLMAGSMDGPETSLDGALTLPRLSQLATILAGSVYFGSLYQVHHYSSENLPKSSAELISAMQAVTGEAAMIVSMKSGDISRVYGVFSPKPRLDGASVQTNAIPGHIDQRDALSSSYFRPRTSTKELSASQVGRF</sequence>
<dbReference type="Proteomes" id="UP000078237">
    <property type="component" value="Unassembled WGS sequence"/>
</dbReference>
<dbReference type="STRING" id="100816.A0A175VPT7"/>
<protein>
    <submittedName>
        <fullName evidence="1">Restriction of telomere capping protein 5</fullName>
    </submittedName>
</protein>
<evidence type="ECO:0000313" key="3">
    <source>
        <dbReference type="Proteomes" id="UP000078237"/>
    </source>
</evidence>
<dbReference type="EMBL" id="LCTW02000554">
    <property type="protein sequence ID" value="KXX73070.1"/>
    <property type="molecule type" value="Genomic_DNA"/>
</dbReference>
<gene>
    <name evidence="1" type="ORF">MMYC01_210571</name>
    <name evidence="2" type="ORF">MMYC01_210596</name>
</gene>